<accession>A0A2V2NGT2</accession>
<dbReference type="RefSeq" id="WP_109940584.1">
    <property type="nucleotide sequence ID" value="NZ_CP176366.1"/>
</dbReference>
<keyword evidence="2" id="KW-1185">Reference proteome</keyword>
<name>A0A2V2NGT2_9EURY</name>
<comment type="caution">
    <text evidence="1">The sequence shown here is derived from an EMBL/GenBank/DDBJ whole genome shotgun (WGS) entry which is preliminary data.</text>
</comment>
<reference evidence="1 2" key="1">
    <citation type="submission" date="2018-05" db="EMBL/GenBank/DDBJ databases">
        <title>Draft genome of Methanospirillum stamsii Pt1.</title>
        <authorList>
            <person name="Dueholm M.S."/>
            <person name="Nielsen P.H."/>
            <person name="Bakmann L.F."/>
            <person name="Otzen D.E."/>
        </authorList>
    </citation>
    <scope>NUCLEOTIDE SEQUENCE [LARGE SCALE GENOMIC DNA]</scope>
    <source>
        <strain evidence="1 2">Pt1</strain>
    </source>
</reference>
<gene>
    <name evidence="1" type="ORF">DLD82_07955</name>
</gene>
<dbReference type="Proteomes" id="UP000245934">
    <property type="component" value="Unassembled WGS sequence"/>
</dbReference>
<organism evidence="1 2">
    <name type="scientific">Methanospirillum stamsii</name>
    <dbReference type="NCBI Taxonomy" id="1277351"/>
    <lineage>
        <taxon>Archaea</taxon>
        <taxon>Methanobacteriati</taxon>
        <taxon>Methanobacteriota</taxon>
        <taxon>Stenosarchaea group</taxon>
        <taxon>Methanomicrobia</taxon>
        <taxon>Methanomicrobiales</taxon>
        <taxon>Methanospirillaceae</taxon>
        <taxon>Methanospirillum</taxon>
    </lineage>
</organism>
<sequence length="60" mass="6793">MIKYTPDQESPLAKLWPDGVTGELATVQPTQAHLRVKLGEGKNTRHLSLLVPWQRCEVVR</sequence>
<dbReference type="GeneID" id="97610568"/>
<evidence type="ECO:0000313" key="1">
    <source>
        <dbReference type="EMBL" id="PWR74821.1"/>
    </source>
</evidence>
<dbReference type="AlphaFoldDB" id="A0A2V2NGT2"/>
<proteinExistence type="predicted"/>
<protein>
    <submittedName>
        <fullName evidence="1">Uncharacterized protein</fullName>
    </submittedName>
</protein>
<evidence type="ECO:0000313" key="2">
    <source>
        <dbReference type="Proteomes" id="UP000245934"/>
    </source>
</evidence>
<dbReference type="EMBL" id="QGMZ01000015">
    <property type="protein sequence ID" value="PWR74821.1"/>
    <property type="molecule type" value="Genomic_DNA"/>
</dbReference>